<sequence>MIRHIVLTKFKPDTPEDRIAQIYAGLSALTERLSGARDFTGGRSESPEQIERGYQHGFVIDFDGWDDLKTYADHPEHQALGAQLVAHAAGGIEGILVLDLPVTV</sequence>
<dbReference type="InterPro" id="IPR011008">
    <property type="entry name" value="Dimeric_a/b-barrel"/>
</dbReference>
<proteinExistence type="predicted"/>
<dbReference type="EMBL" id="CP016364">
    <property type="protein sequence ID" value="APG46462.1"/>
    <property type="molecule type" value="Genomic_DNA"/>
</dbReference>
<keyword evidence="4" id="KW-1185">Reference proteome</keyword>
<dbReference type="PANTHER" id="PTHR33178">
    <property type="match status" value="1"/>
</dbReference>
<dbReference type="InterPro" id="IPR013097">
    <property type="entry name" value="Dabb"/>
</dbReference>
<organism evidence="3 4">
    <name type="scientific">Phaeobacter porticola</name>
    <dbReference type="NCBI Taxonomy" id="1844006"/>
    <lineage>
        <taxon>Bacteria</taxon>
        <taxon>Pseudomonadati</taxon>
        <taxon>Pseudomonadota</taxon>
        <taxon>Alphaproteobacteria</taxon>
        <taxon>Rhodobacterales</taxon>
        <taxon>Roseobacteraceae</taxon>
        <taxon>Phaeobacter</taxon>
    </lineage>
</organism>
<feature type="domain" description="Stress-response A/B barrel" evidence="2">
    <location>
        <begin position="2"/>
        <end position="100"/>
    </location>
</feature>
<dbReference type="SMART" id="SM00886">
    <property type="entry name" value="Dabb"/>
    <property type="match status" value="1"/>
</dbReference>
<dbReference type="Pfam" id="PF07876">
    <property type="entry name" value="Dabb"/>
    <property type="match status" value="1"/>
</dbReference>
<evidence type="ECO:0000313" key="3">
    <source>
        <dbReference type="EMBL" id="APG46462.1"/>
    </source>
</evidence>
<protein>
    <submittedName>
        <fullName evidence="3">Stress responsive A/B Barrel Domain protein</fullName>
    </submittedName>
</protein>
<dbReference type="InterPro" id="IPR044662">
    <property type="entry name" value="HS1/DABB1-like"/>
</dbReference>
<evidence type="ECO:0000256" key="1">
    <source>
        <dbReference type="ARBA" id="ARBA00011738"/>
    </source>
</evidence>
<dbReference type="PANTHER" id="PTHR33178:SF10">
    <property type="entry name" value="STRESS-RESPONSE A_B BARREL DOMAIN-CONTAINING PROTEIN"/>
    <property type="match status" value="1"/>
</dbReference>
<name>A0A1L3I332_9RHOB</name>
<dbReference type="SUPFAM" id="SSF54909">
    <property type="entry name" value="Dimeric alpha+beta barrel"/>
    <property type="match status" value="1"/>
</dbReference>
<dbReference type="KEGG" id="php:PhaeoP97_01035"/>
<dbReference type="STRING" id="1844006.PhaeoP97_01035"/>
<dbReference type="Proteomes" id="UP000183859">
    <property type="component" value="Chromosome"/>
</dbReference>
<gene>
    <name evidence="3" type="ORF">PhaeoP97_01035</name>
</gene>
<accession>A0A1L3I332</accession>
<dbReference type="OrthoDB" id="9816070at2"/>
<dbReference type="RefSeq" id="WP_072504159.1">
    <property type="nucleotide sequence ID" value="NZ_CP016364.1"/>
</dbReference>
<dbReference type="PROSITE" id="PS51502">
    <property type="entry name" value="S_R_A_B_BARREL"/>
    <property type="match status" value="1"/>
</dbReference>
<evidence type="ECO:0000259" key="2">
    <source>
        <dbReference type="PROSITE" id="PS51502"/>
    </source>
</evidence>
<dbReference type="Gene3D" id="3.30.70.100">
    <property type="match status" value="1"/>
</dbReference>
<reference evidence="4" key="1">
    <citation type="submission" date="2016-07" db="EMBL/GenBank/DDBJ databases">
        <title>Phaeobacter portensis sp. nov., a tropodithietic acid producing bacterium isolated from a German harbor.</title>
        <authorList>
            <person name="Freese H.M."/>
            <person name="Bunk B."/>
            <person name="Breider S."/>
            <person name="Brinkhoff T."/>
        </authorList>
    </citation>
    <scope>NUCLEOTIDE SEQUENCE [LARGE SCALE GENOMIC DNA]</scope>
    <source>
        <strain evidence="4">P97</strain>
    </source>
</reference>
<evidence type="ECO:0000313" key="4">
    <source>
        <dbReference type="Proteomes" id="UP000183859"/>
    </source>
</evidence>
<dbReference type="AlphaFoldDB" id="A0A1L3I332"/>
<comment type="subunit">
    <text evidence="1">Homodimer.</text>
</comment>